<evidence type="ECO:0000313" key="2">
    <source>
        <dbReference type="EMBL" id="MBW9110964.1"/>
    </source>
</evidence>
<evidence type="ECO:0000313" key="3">
    <source>
        <dbReference type="Proteomes" id="UP000777440"/>
    </source>
</evidence>
<accession>A0ABS7HZZ4</accession>
<name>A0ABS7HZZ4_9MICO</name>
<feature type="signal peptide" evidence="1">
    <location>
        <begin position="1"/>
        <end position="24"/>
    </location>
</feature>
<dbReference type="Proteomes" id="UP000777440">
    <property type="component" value="Unassembled WGS sequence"/>
</dbReference>
<feature type="chain" id="PRO_5047016650" evidence="1">
    <location>
        <begin position="25"/>
        <end position="270"/>
    </location>
</feature>
<proteinExistence type="predicted"/>
<comment type="caution">
    <text evidence="2">The sequence shown here is derived from an EMBL/GenBank/DDBJ whole genome shotgun (WGS) entry which is preliminary data.</text>
</comment>
<keyword evidence="3" id="KW-1185">Reference proteome</keyword>
<protein>
    <submittedName>
        <fullName evidence="2">Uncharacterized protein</fullName>
    </submittedName>
</protein>
<evidence type="ECO:0000256" key="1">
    <source>
        <dbReference type="SAM" id="SignalP"/>
    </source>
</evidence>
<reference evidence="2 3" key="1">
    <citation type="journal article" date="2021" name="MBio">
        <title>Poor Competitiveness of Bradyrhizobium in Pigeon Pea Root Colonization in Indian Soils.</title>
        <authorList>
            <person name="Chalasani D."/>
            <person name="Basu A."/>
            <person name="Pullabhotla S.V.S.R.N."/>
            <person name="Jorrin B."/>
            <person name="Neal A.L."/>
            <person name="Poole P.S."/>
            <person name="Podile A.R."/>
            <person name="Tkacz A."/>
        </authorList>
    </citation>
    <scope>NUCLEOTIDE SEQUENCE [LARGE SCALE GENOMIC DNA]</scope>
    <source>
        <strain evidence="2 3">HU12</strain>
    </source>
</reference>
<keyword evidence="1" id="KW-0732">Signal</keyword>
<organism evidence="2 3">
    <name type="scientific">Microbacterium ureisolvens</name>
    <dbReference type="NCBI Taxonomy" id="2781186"/>
    <lineage>
        <taxon>Bacteria</taxon>
        <taxon>Bacillati</taxon>
        <taxon>Actinomycetota</taxon>
        <taxon>Actinomycetes</taxon>
        <taxon>Micrococcales</taxon>
        <taxon>Microbacteriaceae</taxon>
        <taxon>Microbacterium</taxon>
    </lineage>
</organism>
<dbReference type="EMBL" id="JAEUAX010000008">
    <property type="protein sequence ID" value="MBW9110964.1"/>
    <property type="molecule type" value="Genomic_DNA"/>
</dbReference>
<gene>
    <name evidence="2" type="ORF">JNB61_14380</name>
</gene>
<sequence>MFRMFLAVLTSVALVVGGTAPAQASSVDAGCYDDAPYRVDHPYDGDDVVVCGVTPYGDWFVRNDSDTIWALTSPEVRIFELAIGTVRSHLFHESAKSFYRYIFLAPGDEVLIPSDAGGVEYAVQPDLAFMWIFYDQLVDKLEDKTHETVGDVVAGKSSRRAALWTCSLALWNAAREYDPTATWTDDPEAIWDYAVDRLEEGTACADAWAKARKTTAEVRFPAYKSIVLKVTQNGGALTDEAIVKLSATKSILANLGDLVCFLPKIRGIGC</sequence>